<keyword evidence="3" id="KW-1185">Reference proteome</keyword>
<feature type="region of interest" description="Disordered" evidence="1">
    <location>
        <begin position="63"/>
        <end position="97"/>
    </location>
</feature>
<name>A0A8S4S8X2_9NEOP</name>
<reference evidence="2" key="1">
    <citation type="submission" date="2022-03" db="EMBL/GenBank/DDBJ databases">
        <authorList>
            <person name="Lindestad O."/>
        </authorList>
    </citation>
    <scope>NUCLEOTIDE SEQUENCE</scope>
</reference>
<proteinExistence type="predicted"/>
<gene>
    <name evidence="2" type="primary">jg17229</name>
    <name evidence="2" type="ORF">PAEG_LOCUS22237</name>
</gene>
<protein>
    <submittedName>
        <fullName evidence="2">Jg17229 protein</fullName>
    </submittedName>
</protein>
<evidence type="ECO:0000256" key="1">
    <source>
        <dbReference type="SAM" id="MobiDB-lite"/>
    </source>
</evidence>
<dbReference type="AlphaFoldDB" id="A0A8S4S8X2"/>
<evidence type="ECO:0000313" key="3">
    <source>
        <dbReference type="Proteomes" id="UP000838756"/>
    </source>
</evidence>
<feature type="compositionally biased region" description="Polar residues" evidence="1">
    <location>
        <begin position="1"/>
        <end position="11"/>
    </location>
</feature>
<evidence type="ECO:0000313" key="2">
    <source>
        <dbReference type="EMBL" id="CAH2251592.1"/>
    </source>
</evidence>
<dbReference type="Proteomes" id="UP000838756">
    <property type="component" value="Unassembled WGS sequence"/>
</dbReference>
<accession>A0A8S4S8X2</accession>
<sequence>MSRTSLQNTFSIVDGRRRNGHPERRLAARNRIAAIRVAIFCVANMHRVASQFCVQALSQLMPRKGRRRARKKKDPIISRTLGHAVRRTSLKPSTPNG</sequence>
<dbReference type="EMBL" id="CAKXAJ010026027">
    <property type="protein sequence ID" value="CAH2251592.1"/>
    <property type="molecule type" value="Genomic_DNA"/>
</dbReference>
<comment type="caution">
    <text evidence="2">The sequence shown here is derived from an EMBL/GenBank/DDBJ whole genome shotgun (WGS) entry which is preliminary data.</text>
</comment>
<organism evidence="2 3">
    <name type="scientific">Pararge aegeria aegeria</name>
    <dbReference type="NCBI Taxonomy" id="348720"/>
    <lineage>
        <taxon>Eukaryota</taxon>
        <taxon>Metazoa</taxon>
        <taxon>Ecdysozoa</taxon>
        <taxon>Arthropoda</taxon>
        <taxon>Hexapoda</taxon>
        <taxon>Insecta</taxon>
        <taxon>Pterygota</taxon>
        <taxon>Neoptera</taxon>
        <taxon>Endopterygota</taxon>
        <taxon>Lepidoptera</taxon>
        <taxon>Glossata</taxon>
        <taxon>Ditrysia</taxon>
        <taxon>Papilionoidea</taxon>
        <taxon>Nymphalidae</taxon>
        <taxon>Satyrinae</taxon>
        <taxon>Satyrini</taxon>
        <taxon>Parargina</taxon>
        <taxon>Pararge</taxon>
    </lineage>
</organism>
<feature type="region of interest" description="Disordered" evidence="1">
    <location>
        <begin position="1"/>
        <end position="21"/>
    </location>
</feature>
<feature type="compositionally biased region" description="Basic residues" evidence="1">
    <location>
        <begin position="63"/>
        <end position="73"/>
    </location>
</feature>